<evidence type="ECO:0000313" key="5">
    <source>
        <dbReference type="Proteomes" id="UP000829720"/>
    </source>
</evidence>
<dbReference type="Proteomes" id="UP000829720">
    <property type="component" value="Unassembled WGS sequence"/>
</dbReference>
<feature type="domain" description="Scaffolding anchor of CK1" evidence="3">
    <location>
        <begin position="21"/>
        <end position="276"/>
    </location>
</feature>
<evidence type="ECO:0000259" key="3">
    <source>
        <dbReference type="Pfam" id="PF07894"/>
    </source>
</evidence>
<dbReference type="InterPro" id="IPR012461">
    <property type="entry name" value="SACK1"/>
</dbReference>
<evidence type="ECO:0000256" key="1">
    <source>
        <dbReference type="ARBA" id="ARBA00006937"/>
    </source>
</evidence>
<feature type="compositionally biased region" description="Pro residues" evidence="2">
    <location>
        <begin position="291"/>
        <end position="303"/>
    </location>
</feature>
<dbReference type="Gene3D" id="3.30.870.10">
    <property type="entry name" value="Endonuclease Chain A"/>
    <property type="match status" value="1"/>
</dbReference>
<dbReference type="GO" id="GO:0007165">
    <property type="term" value="P:signal transduction"/>
    <property type="evidence" value="ECO:0007669"/>
    <property type="project" value="TreeGrafter"/>
</dbReference>
<comment type="similarity">
    <text evidence="1">Belongs to the FAM83 family.</text>
</comment>
<feature type="compositionally biased region" description="Polar residues" evidence="2">
    <location>
        <begin position="313"/>
        <end position="324"/>
    </location>
</feature>
<dbReference type="GO" id="GO:0019901">
    <property type="term" value="F:protein kinase binding"/>
    <property type="evidence" value="ECO:0007669"/>
    <property type="project" value="TreeGrafter"/>
</dbReference>
<dbReference type="Pfam" id="PF07894">
    <property type="entry name" value="SACK1"/>
    <property type="match status" value="1"/>
</dbReference>
<feature type="region of interest" description="Disordered" evidence="2">
    <location>
        <begin position="286"/>
        <end position="327"/>
    </location>
</feature>
<organism evidence="4 5">
    <name type="scientific">Albula goreensis</name>
    <dbReference type="NCBI Taxonomy" id="1534307"/>
    <lineage>
        <taxon>Eukaryota</taxon>
        <taxon>Metazoa</taxon>
        <taxon>Chordata</taxon>
        <taxon>Craniata</taxon>
        <taxon>Vertebrata</taxon>
        <taxon>Euteleostomi</taxon>
        <taxon>Actinopterygii</taxon>
        <taxon>Neopterygii</taxon>
        <taxon>Teleostei</taxon>
        <taxon>Albuliformes</taxon>
        <taxon>Albulidae</taxon>
        <taxon>Albula</taxon>
    </lineage>
</organism>
<accession>A0A8T3CSV5</accession>
<proteinExistence type="inferred from homology"/>
<feature type="region of interest" description="Disordered" evidence="2">
    <location>
        <begin position="486"/>
        <end position="509"/>
    </location>
</feature>
<feature type="region of interest" description="Disordered" evidence="2">
    <location>
        <begin position="63"/>
        <end position="82"/>
    </location>
</feature>
<keyword evidence="5" id="KW-1185">Reference proteome</keyword>
<reference evidence="4" key="1">
    <citation type="submission" date="2021-01" db="EMBL/GenBank/DDBJ databases">
        <authorList>
            <person name="Zahm M."/>
            <person name="Roques C."/>
            <person name="Cabau C."/>
            <person name="Klopp C."/>
            <person name="Donnadieu C."/>
            <person name="Jouanno E."/>
            <person name="Lampietro C."/>
            <person name="Louis A."/>
            <person name="Herpin A."/>
            <person name="Echchiki A."/>
            <person name="Berthelot C."/>
            <person name="Parey E."/>
            <person name="Roest-Crollius H."/>
            <person name="Braasch I."/>
            <person name="Postlethwait J."/>
            <person name="Bobe J."/>
            <person name="Montfort J."/>
            <person name="Bouchez O."/>
            <person name="Begum T."/>
            <person name="Mejri S."/>
            <person name="Adams A."/>
            <person name="Chen W.-J."/>
            <person name="Guiguen Y."/>
        </authorList>
    </citation>
    <scope>NUCLEOTIDE SEQUENCE</scope>
    <source>
        <tissue evidence="4">Blood</tissue>
    </source>
</reference>
<sequence length="509" mass="56424">MMVISTKKYPSQNQNFTTVRSNAALEQLLKDGDGAFKDRLKEDNVKDFLSAREIKSIRNSFQEYATESEEDQDSVPATKTDSGIHSTYWPQLSDIEVPPLDIGWTDSGFYKGVTRATVHTHPPKDDGPHIKQVVRKLIQESSKVVAVVMDLLTDLQILQDLLDAAGKRFISVYILLDSTGMPHFLDMCSRLQVGVMHLKKLRVRTLRGTGLPLSFGRLPGCLGSKYMLVDGDKVMTGSYSFTWSASRMDRNIITVMTGQVVDFFDRDFREMYALSEGVDLYKEFQIDKPPTATPKPKPKPTPITPKVEPVAPPSTSRFQSSPEDGQQDRCKIPAHKFINPKYSLVVGPGVGRTGSLQGRPLRRGSAFAGGKDSLSITDVHAISEKVDRITPLPSSPTEGEGKEAGKRANGLTLTGKKRTSFRVLLKVNKNSLNADDMAHQPSPKRDSMDVSLTDEEKDRFDKDLPLKPTGKLKSLTKLSKSLSLMSINKQEEDGSKVNKQPPKRGCIQS</sequence>
<feature type="region of interest" description="Disordered" evidence="2">
    <location>
        <begin position="389"/>
        <end position="409"/>
    </location>
</feature>
<name>A0A8T3CSV5_9TELE</name>
<comment type="caution">
    <text evidence="4">The sequence shown here is derived from an EMBL/GenBank/DDBJ whole genome shotgun (WGS) entry which is preliminary data.</text>
</comment>
<evidence type="ECO:0000313" key="4">
    <source>
        <dbReference type="EMBL" id="KAI1886672.1"/>
    </source>
</evidence>
<protein>
    <recommendedName>
        <fullName evidence="3">Scaffolding anchor of CK1 domain-containing protein</fullName>
    </recommendedName>
</protein>
<dbReference type="OrthoDB" id="6103632at2759"/>
<feature type="region of interest" description="Disordered" evidence="2">
    <location>
        <begin position="432"/>
        <end position="470"/>
    </location>
</feature>
<gene>
    <name evidence="4" type="ORF">AGOR_G00198210</name>
</gene>
<dbReference type="EMBL" id="JAERUA010000019">
    <property type="protein sequence ID" value="KAI1886672.1"/>
    <property type="molecule type" value="Genomic_DNA"/>
</dbReference>
<feature type="compositionally biased region" description="Basic and acidic residues" evidence="2">
    <location>
        <begin position="443"/>
        <end position="465"/>
    </location>
</feature>
<dbReference type="InterPro" id="IPR050944">
    <property type="entry name" value="FAM83"/>
</dbReference>
<dbReference type="PANTHER" id="PTHR16181">
    <property type="entry name" value="PROTEIN FAM83A-RELATED"/>
    <property type="match status" value="1"/>
</dbReference>
<evidence type="ECO:0000256" key="2">
    <source>
        <dbReference type="SAM" id="MobiDB-lite"/>
    </source>
</evidence>
<dbReference type="AlphaFoldDB" id="A0A8T3CSV5"/>
<dbReference type="SUPFAM" id="SSF56024">
    <property type="entry name" value="Phospholipase D/nuclease"/>
    <property type="match status" value="1"/>
</dbReference>
<dbReference type="PANTHER" id="PTHR16181:SF29">
    <property type="entry name" value="PROTEIN FAM83A-RELATED"/>
    <property type="match status" value="1"/>
</dbReference>